<dbReference type="GO" id="GO:0005524">
    <property type="term" value="F:ATP binding"/>
    <property type="evidence" value="ECO:0007669"/>
    <property type="project" value="InterPro"/>
</dbReference>
<dbReference type="InterPro" id="IPR027417">
    <property type="entry name" value="P-loop_NTPase"/>
</dbReference>
<feature type="domain" description="ATPase AAA-type core" evidence="1">
    <location>
        <begin position="314"/>
        <end position="404"/>
    </location>
</feature>
<dbReference type="EMBL" id="AP021876">
    <property type="protein sequence ID" value="BBO82224.1"/>
    <property type="molecule type" value="Genomic_DNA"/>
</dbReference>
<feature type="domain" description="Rad50/SbcC-type AAA" evidence="2">
    <location>
        <begin position="4"/>
        <end position="43"/>
    </location>
</feature>
<dbReference type="SUPFAM" id="SSF52540">
    <property type="entry name" value="P-loop containing nucleoside triphosphate hydrolases"/>
    <property type="match status" value="1"/>
</dbReference>
<evidence type="ECO:0000259" key="2">
    <source>
        <dbReference type="Pfam" id="PF13476"/>
    </source>
</evidence>
<dbReference type="Proteomes" id="UP000425960">
    <property type="component" value="Chromosome"/>
</dbReference>
<dbReference type="KEGG" id="dov:DSCO28_27900"/>
<gene>
    <name evidence="3" type="ORF">DSCO28_27900</name>
</gene>
<dbReference type="Pfam" id="PF13304">
    <property type="entry name" value="AAA_21"/>
    <property type="match status" value="1"/>
</dbReference>
<evidence type="ECO:0000259" key="1">
    <source>
        <dbReference type="Pfam" id="PF13304"/>
    </source>
</evidence>
<name>A0A5K7ZLD7_9BACT</name>
<dbReference type="GO" id="GO:0016887">
    <property type="term" value="F:ATP hydrolysis activity"/>
    <property type="evidence" value="ECO:0007669"/>
    <property type="project" value="InterPro"/>
</dbReference>
<dbReference type="InterPro" id="IPR038729">
    <property type="entry name" value="Rad50/SbcC_AAA"/>
</dbReference>
<dbReference type="GO" id="GO:0006302">
    <property type="term" value="P:double-strand break repair"/>
    <property type="evidence" value="ECO:0007669"/>
    <property type="project" value="InterPro"/>
</dbReference>
<protein>
    <recommendedName>
        <fullName evidence="5">ATPase</fullName>
    </recommendedName>
</protein>
<dbReference type="RefSeq" id="WP_155322737.1">
    <property type="nucleotide sequence ID" value="NZ_AP021876.1"/>
</dbReference>
<reference evidence="3 4" key="1">
    <citation type="submission" date="2019-11" db="EMBL/GenBank/DDBJ databases">
        <title>Comparative genomics of hydrocarbon-degrading Desulfosarcina strains.</title>
        <authorList>
            <person name="Watanabe M."/>
            <person name="Kojima H."/>
            <person name="Fukui M."/>
        </authorList>
    </citation>
    <scope>NUCLEOTIDE SEQUENCE [LARGE SCALE GENOMIC DNA]</scope>
    <source>
        <strain evidence="3 4">28bB2T</strain>
    </source>
</reference>
<proteinExistence type="predicted"/>
<dbReference type="PANTHER" id="PTHR32182:SF22">
    <property type="entry name" value="ATP-DEPENDENT ENDONUCLEASE, OLD FAMILY-RELATED"/>
    <property type="match status" value="1"/>
</dbReference>
<dbReference type="InterPro" id="IPR003959">
    <property type="entry name" value="ATPase_AAA_core"/>
</dbReference>
<evidence type="ECO:0008006" key="5">
    <source>
        <dbReference type="Google" id="ProtNLM"/>
    </source>
</evidence>
<sequence>MLTRLKVHGFKNLMDVDIRFGPFTCIAGTNGVGKSNLFDAIRFLSALSDMTLLEAASSVRDEGGKAPDVRGLFFRTGNKPLNKMFFEAEMIVPEKVIDDFGKEGTAKITILRYVLELKYRAADSRKATTIGGDLEIVREELVYIQKGEALKHLLFKPSKEWRESAVIGASRTPFISTVEEDGRTIIKLHQDGSGGRPSHHVAESLPRTLLSSGSASESPTVLCARREMASWRLLQLEPSRLRQPSEFNSPNQISPAGDYLSATLYHMAQSAKDQGVAPDEDSVYCQVSNRLSELIGHVDLVRVDRDDKRELFTLMLRETSTTEFPARALSDGTLRFLALAVIEMDIRSGGLICLEEPENGIHPVRIPAILRLLKDVATDVKEPIEPGNPLRQVIVNTHSPAVVSEVPDDSLIVAEVVETIINGNRGNKVRFSCLDKTWRSNAPEKPPIVAKGKLLSYLNPRVISSIADEELEPISQRVEPRFCKVRNREDLQQLSLPFENPACR</sequence>
<accession>A0A5K7ZLD7</accession>
<dbReference type="AlphaFoldDB" id="A0A5K7ZLD7"/>
<dbReference type="PANTHER" id="PTHR32182">
    <property type="entry name" value="DNA REPLICATION AND REPAIR PROTEIN RECF"/>
    <property type="match status" value="1"/>
</dbReference>
<dbReference type="Pfam" id="PF13476">
    <property type="entry name" value="AAA_23"/>
    <property type="match status" value="1"/>
</dbReference>
<dbReference type="GO" id="GO:0000731">
    <property type="term" value="P:DNA synthesis involved in DNA repair"/>
    <property type="evidence" value="ECO:0007669"/>
    <property type="project" value="TreeGrafter"/>
</dbReference>
<evidence type="ECO:0000313" key="3">
    <source>
        <dbReference type="EMBL" id="BBO82224.1"/>
    </source>
</evidence>
<evidence type="ECO:0000313" key="4">
    <source>
        <dbReference type="Proteomes" id="UP000425960"/>
    </source>
</evidence>
<dbReference type="Gene3D" id="3.40.50.300">
    <property type="entry name" value="P-loop containing nucleotide triphosphate hydrolases"/>
    <property type="match status" value="2"/>
</dbReference>
<organism evidence="3 4">
    <name type="scientific">Desulfosarcina ovata subsp. sediminis</name>
    <dbReference type="NCBI Taxonomy" id="885957"/>
    <lineage>
        <taxon>Bacteria</taxon>
        <taxon>Pseudomonadati</taxon>
        <taxon>Thermodesulfobacteriota</taxon>
        <taxon>Desulfobacteria</taxon>
        <taxon>Desulfobacterales</taxon>
        <taxon>Desulfosarcinaceae</taxon>
        <taxon>Desulfosarcina</taxon>
    </lineage>
</organism>